<proteinExistence type="predicted"/>
<dbReference type="STRING" id="1716141.STSP_27920"/>
<evidence type="ECO:0000313" key="1">
    <source>
        <dbReference type="EMBL" id="OAH13814.1"/>
    </source>
</evidence>
<evidence type="ECO:0000313" key="2">
    <source>
        <dbReference type="Proteomes" id="UP000077381"/>
    </source>
</evidence>
<dbReference type="AlphaFoldDB" id="A0A177HUC6"/>
<keyword evidence="2" id="KW-1185">Reference proteome</keyword>
<protein>
    <submittedName>
        <fullName evidence="1">Uncharacterized protein</fullName>
    </submittedName>
</protein>
<accession>A0A177HUC6</accession>
<organism evidence="1 2">
    <name type="scientific">Streptomyces jeddahensis</name>
    <dbReference type="NCBI Taxonomy" id="1716141"/>
    <lineage>
        <taxon>Bacteria</taxon>
        <taxon>Bacillati</taxon>
        <taxon>Actinomycetota</taxon>
        <taxon>Actinomycetes</taxon>
        <taxon>Kitasatosporales</taxon>
        <taxon>Streptomycetaceae</taxon>
        <taxon>Streptomyces</taxon>
    </lineage>
</organism>
<comment type="caution">
    <text evidence="1">The sequence shown here is derived from an EMBL/GenBank/DDBJ whole genome shotgun (WGS) entry which is preliminary data.</text>
</comment>
<sequence length="209" mass="21527">MNSRNAGNGRNGRKDAHSRGRGRAFAGLVTGVCAAALLLTGCGGGDQEAGSVPSGWGTLKTKGVDVSYPKGSGGYVEQSAAERSKHNAAAAVRTEDGTIVSTITVQLDFTNADSAEEAAIAAEAGVQLGSTLKGQKDVKLAGTDDAKRVDFEFSSTGEQDTPPKGTRIHGVILTGLDSQKKTFAVRIDAQKGALDDADLNKIIDSVQVH</sequence>
<dbReference type="RefSeq" id="WP_232789625.1">
    <property type="nucleotide sequence ID" value="NZ_LOHS01000072.1"/>
</dbReference>
<dbReference type="PATRIC" id="fig|1716141.3.peg.2940"/>
<dbReference type="EMBL" id="LOHS01000072">
    <property type="protein sequence ID" value="OAH13814.1"/>
    <property type="molecule type" value="Genomic_DNA"/>
</dbReference>
<name>A0A177HUC6_9ACTN</name>
<gene>
    <name evidence="1" type="ORF">STSP_27920</name>
</gene>
<reference evidence="1 2" key="1">
    <citation type="submission" date="2015-12" db="EMBL/GenBank/DDBJ databases">
        <title>Genome sequence of Streptomyces sp. G25.</title>
        <authorList>
            <person name="Poehlein A."/>
            <person name="Roettig A."/>
            <person name="Hiessl S."/>
            <person name="Hauschild P."/>
            <person name="Schauer J."/>
            <person name="Madkour M.H."/>
            <person name="Al-Ansari A.M."/>
            <person name="Almakishah N.H."/>
            <person name="Steinbuechel A."/>
            <person name="Daniel R."/>
        </authorList>
    </citation>
    <scope>NUCLEOTIDE SEQUENCE [LARGE SCALE GENOMIC DNA]</scope>
    <source>
        <strain evidence="2">G25(2015)</strain>
    </source>
</reference>
<dbReference type="Proteomes" id="UP000077381">
    <property type="component" value="Unassembled WGS sequence"/>
</dbReference>